<feature type="domain" description="CCHC-type" evidence="3">
    <location>
        <begin position="268"/>
        <end position="284"/>
    </location>
</feature>
<feature type="domain" description="CCHC-type" evidence="3">
    <location>
        <begin position="72"/>
        <end position="87"/>
    </location>
</feature>
<gene>
    <name evidence="4" type="ORF">Daesc_007492</name>
</gene>
<feature type="domain" description="CCHC-type" evidence="3">
    <location>
        <begin position="367"/>
        <end position="382"/>
    </location>
</feature>
<dbReference type="EMBL" id="JBANMG010000007">
    <property type="protein sequence ID" value="KAK6950964.1"/>
    <property type="molecule type" value="Genomic_DNA"/>
</dbReference>
<dbReference type="Gene3D" id="4.10.60.10">
    <property type="entry name" value="Zinc finger, CCHC-type"/>
    <property type="match status" value="6"/>
</dbReference>
<feature type="domain" description="CCHC-type" evidence="3">
    <location>
        <begin position="346"/>
        <end position="361"/>
    </location>
</feature>
<organism evidence="4 5">
    <name type="scientific">Daldinia eschscholtzii</name>
    <dbReference type="NCBI Taxonomy" id="292717"/>
    <lineage>
        <taxon>Eukaryota</taxon>
        <taxon>Fungi</taxon>
        <taxon>Dikarya</taxon>
        <taxon>Ascomycota</taxon>
        <taxon>Pezizomycotina</taxon>
        <taxon>Sordariomycetes</taxon>
        <taxon>Xylariomycetidae</taxon>
        <taxon>Xylariales</taxon>
        <taxon>Hypoxylaceae</taxon>
        <taxon>Daldinia</taxon>
    </lineage>
</organism>
<evidence type="ECO:0000259" key="3">
    <source>
        <dbReference type="PROSITE" id="PS50158"/>
    </source>
</evidence>
<dbReference type="SMART" id="SM00343">
    <property type="entry name" value="ZnF_C2HC"/>
    <property type="match status" value="11"/>
</dbReference>
<dbReference type="PROSITE" id="PS50158">
    <property type="entry name" value="ZF_CCHC"/>
    <property type="match status" value="8"/>
</dbReference>
<feature type="domain" description="CCHC-type" evidence="3">
    <location>
        <begin position="26"/>
        <end position="41"/>
    </location>
</feature>
<accession>A0AAX6MEP7</accession>
<keyword evidence="1" id="KW-0863">Zinc-finger</keyword>
<feature type="compositionally biased region" description="Polar residues" evidence="2">
    <location>
        <begin position="456"/>
        <end position="467"/>
    </location>
</feature>
<dbReference type="Proteomes" id="UP001369815">
    <property type="component" value="Unassembled WGS sequence"/>
</dbReference>
<feature type="compositionally biased region" description="Low complexity" evidence="2">
    <location>
        <begin position="439"/>
        <end position="453"/>
    </location>
</feature>
<dbReference type="InterPro" id="IPR051714">
    <property type="entry name" value="Znf_CCHC_NABP"/>
</dbReference>
<comment type="caution">
    <text evidence="4">The sequence shown here is derived from an EMBL/GenBank/DDBJ whole genome shotgun (WGS) entry which is preliminary data.</text>
</comment>
<dbReference type="InterPro" id="IPR001878">
    <property type="entry name" value="Znf_CCHC"/>
</dbReference>
<evidence type="ECO:0000256" key="1">
    <source>
        <dbReference type="PROSITE-ProRule" id="PRU00047"/>
    </source>
</evidence>
<evidence type="ECO:0000256" key="2">
    <source>
        <dbReference type="SAM" id="MobiDB-lite"/>
    </source>
</evidence>
<feature type="region of interest" description="Disordered" evidence="2">
    <location>
        <begin position="410"/>
        <end position="467"/>
    </location>
</feature>
<evidence type="ECO:0000313" key="4">
    <source>
        <dbReference type="EMBL" id="KAK6950964.1"/>
    </source>
</evidence>
<reference evidence="4 5" key="1">
    <citation type="journal article" date="2024" name="Front Chem Biol">
        <title>Unveiling the potential of Daldinia eschscholtzii MFLUCC 19-0629 through bioactivity and bioinformatics studies for enhanced sustainable agriculture production.</title>
        <authorList>
            <person name="Brooks S."/>
            <person name="Weaver J.A."/>
            <person name="Klomchit A."/>
            <person name="Alharthi S.A."/>
            <person name="Onlamun T."/>
            <person name="Nurani R."/>
            <person name="Vong T.K."/>
            <person name="Alberti F."/>
            <person name="Greco C."/>
        </authorList>
    </citation>
    <scope>NUCLEOTIDE SEQUENCE [LARGE SCALE GENOMIC DNA]</scope>
    <source>
        <strain evidence="4">MFLUCC 19-0629</strain>
    </source>
</reference>
<keyword evidence="5" id="KW-1185">Reference proteome</keyword>
<keyword evidence="1" id="KW-0479">Metal-binding</keyword>
<dbReference type="InterPro" id="IPR036875">
    <property type="entry name" value="Znf_CCHC_sf"/>
</dbReference>
<name>A0AAX6MEP7_9PEZI</name>
<keyword evidence="1" id="KW-0862">Zinc</keyword>
<proteinExistence type="predicted"/>
<feature type="domain" description="CCHC-type" evidence="3">
    <location>
        <begin position="241"/>
        <end position="257"/>
    </location>
</feature>
<dbReference type="SUPFAM" id="SSF57756">
    <property type="entry name" value="Retrovirus zinc finger-like domains"/>
    <property type="match status" value="5"/>
</dbReference>
<feature type="domain" description="CCHC-type" evidence="3">
    <location>
        <begin position="46"/>
        <end position="61"/>
    </location>
</feature>
<evidence type="ECO:0000313" key="5">
    <source>
        <dbReference type="Proteomes" id="UP001369815"/>
    </source>
</evidence>
<feature type="domain" description="CCHC-type" evidence="3">
    <location>
        <begin position="292"/>
        <end position="307"/>
    </location>
</feature>
<dbReference type="GO" id="GO:0008270">
    <property type="term" value="F:zinc ion binding"/>
    <property type="evidence" value="ECO:0007669"/>
    <property type="project" value="UniProtKB-KW"/>
</dbReference>
<dbReference type="GO" id="GO:0003676">
    <property type="term" value="F:nucleic acid binding"/>
    <property type="evidence" value="ECO:0007669"/>
    <property type="project" value="InterPro"/>
</dbReference>
<dbReference type="PANTHER" id="PTHR23002">
    <property type="entry name" value="ZINC FINGER CCHC DOMAIN CONTAINING PROTEIN"/>
    <property type="match status" value="1"/>
</dbReference>
<sequence length="467" mass="51488">MSGWDDGAAGGFDSAGPQEGRAGRVCFNCGQEGHSKADCPNPRVMKCHHCNEEGHTVRDCPTAPPREFTGECRYCKKSGHMAKDCAEKPPMVCKNCQEEGHTASGCKNPRKIDRSSVGEIPAEQAWMKIIEGAKEKDLDMVKEGIQEYLNATPGITYVNLEQAFRSQQINLHLIALENPSLLATHTHMDLQGNLDKKYRVHYRWSDKPYRPREAQQWPQSAAENLERLKDAGETVERGVPKCSNCNELGHISKRCPQEKVEKERLVIKCYNCDQPGHRIRDCPEPRKNKHGCRNCGQSGHMASDCTEPRKAGENVECRKCGGNASAGHFAKDCPQAEEGGGRSRVCFNCGEEGHNSRDCPNPKKTQCRNCDEFGHMSKECPKPRDYSRVKCSQCGEMGHTKVRCKMEPAPVDEPTFDATNGNGGAPDDSLSHQNEDGFAPASTAAAAVAAPETDANDNWGTNGNVEW</sequence>
<dbReference type="Pfam" id="PF00098">
    <property type="entry name" value="zf-CCHC"/>
    <property type="match status" value="8"/>
</dbReference>
<dbReference type="AlphaFoldDB" id="A0AAX6MEP7"/>
<protein>
    <recommendedName>
        <fullName evidence="3">CCHC-type domain-containing protein</fullName>
    </recommendedName>
</protein>